<proteinExistence type="predicted"/>
<dbReference type="EMBL" id="CP041356">
    <property type="protein sequence ID" value="QDK71624.1"/>
    <property type="molecule type" value="Genomic_DNA"/>
</dbReference>
<keyword evidence="2" id="KW-1185">Reference proteome</keyword>
<dbReference type="Proteomes" id="UP000315128">
    <property type="component" value="Chromosome"/>
</dbReference>
<protein>
    <submittedName>
        <fullName evidence="1">Uncharacterized protein</fullName>
    </submittedName>
</protein>
<organism evidence="1 2">
    <name type="scientific">Lactococcus protaetiae</name>
    <dbReference type="NCBI Taxonomy" id="2592653"/>
    <lineage>
        <taxon>Bacteria</taxon>
        <taxon>Bacillati</taxon>
        <taxon>Bacillota</taxon>
        <taxon>Bacilli</taxon>
        <taxon>Lactobacillales</taxon>
        <taxon>Streptococcaceae</taxon>
        <taxon>Lactococcus</taxon>
    </lineage>
</organism>
<dbReference type="RefSeq" id="WP_142767179.1">
    <property type="nucleotide sequence ID" value="NZ_CP041356.1"/>
</dbReference>
<evidence type="ECO:0000313" key="2">
    <source>
        <dbReference type="Proteomes" id="UP000315128"/>
    </source>
</evidence>
<evidence type="ECO:0000313" key="1">
    <source>
        <dbReference type="EMBL" id="QDK71624.1"/>
    </source>
</evidence>
<accession>A0A514ZAL0</accession>
<reference evidence="1 2" key="1">
    <citation type="submission" date="2019-07" db="EMBL/GenBank/DDBJ databases">
        <title>Genome sequencing of KACC 19320.</title>
        <authorList>
            <person name="Heo J."/>
            <person name="Kim S.-J."/>
            <person name="Kim J.-S."/>
            <person name="Hong S.-B."/>
            <person name="Kwon S.-W."/>
        </authorList>
    </citation>
    <scope>NUCLEOTIDE SEQUENCE [LARGE SCALE GENOMIC DNA]</scope>
    <source>
        <strain evidence="1 2">KACC 19320</strain>
    </source>
</reference>
<gene>
    <name evidence="1" type="ORF">FLP15_11185</name>
</gene>
<sequence>MHRSSERSFTPLSAKATDKKALPLAICLVTSANCELNLPLYRIAVGAKAATDMLVVSPSGLPLRLGALTFALAALAASFA</sequence>
<dbReference type="AlphaFoldDB" id="A0A514ZAL0"/>
<name>A0A514ZAL0_9LACT</name>
<dbReference type="KEGG" id="lack:FLP15_11185"/>